<dbReference type="Proteomes" id="UP000466681">
    <property type="component" value="Chromosome"/>
</dbReference>
<keyword evidence="4" id="KW-0521">NADP</keyword>
<evidence type="ECO:0000313" key="6">
    <source>
        <dbReference type="EMBL" id="BBX04955.1"/>
    </source>
</evidence>
<dbReference type="InterPro" id="IPR020946">
    <property type="entry name" value="Flavin_mOase-like"/>
</dbReference>
<dbReference type="GO" id="GO:0050660">
    <property type="term" value="F:flavin adenine dinucleotide binding"/>
    <property type="evidence" value="ECO:0007669"/>
    <property type="project" value="InterPro"/>
</dbReference>
<sequence>MTASVHSSETENAKSADYEVLIVGAGVTGLYQLHRAREHRWSVRLLEAGSGVGGTWYWNRYPAARTDSEAYTYGYFTPKELLAEWNWTEHFASQPELEAYFNKFVNDYDLRRDIEFDARVVSAVYSEVGSLWTVTTSNGKKFTATYLIAASGVLSVPFYPSFPGTDTFRGLTCHTATWPRDGVDLAGKRVALIGTGSSGVQLVPAIIDEVQSLTVYQRTPNWAMPLNNCALSAAEQEEIRSGYPALYERLQRTSGGFLHEDATKNAFDDTVEARRAHYEDLWNGRGMRAMFSTYADVLTNPAANADFSEFLAQKIRSIVKDPETADKLIPKDHGFGMKRPPLETGYYEAYNKPNIELVDLRENPILRFTTTGIESADTTREFDVIIYATGFDAFTGALTRMGIRGLNGVSLEKYWAEGPFTYLGVAVPGFPNLLIDSGPHGTFGNIPRSAEVQVDFVTGLVNHARSNGFNLIDAAEAAAEDWTAHVYEGAQHFAQSAGSWYVGGNIPGKAKKFLPYSWGIPIYREKLNEVANNGYRGFRFAHVAAEAAVS</sequence>
<organism evidence="6 7">
    <name type="scientific">Mycolicibacterium moriokaense</name>
    <dbReference type="NCBI Taxonomy" id="39691"/>
    <lineage>
        <taxon>Bacteria</taxon>
        <taxon>Bacillati</taxon>
        <taxon>Actinomycetota</taxon>
        <taxon>Actinomycetes</taxon>
        <taxon>Mycobacteriales</taxon>
        <taxon>Mycobacteriaceae</taxon>
        <taxon>Mycolicibacterium</taxon>
    </lineage>
</organism>
<evidence type="ECO:0000256" key="2">
    <source>
        <dbReference type="ARBA" id="ARBA00022630"/>
    </source>
</evidence>
<dbReference type="InterPro" id="IPR036188">
    <property type="entry name" value="FAD/NAD-bd_sf"/>
</dbReference>
<keyword evidence="3" id="KW-0274">FAD</keyword>
<dbReference type="PANTHER" id="PTHR43098:SF5">
    <property type="entry name" value="DUAL-FUNCTIONAL MONOOXYGENASE_METHYLTRANSFERASE PSOF"/>
    <property type="match status" value="1"/>
</dbReference>
<dbReference type="GO" id="GO:0050661">
    <property type="term" value="F:NADP binding"/>
    <property type="evidence" value="ECO:0007669"/>
    <property type="project" value="InterPro"/>
</dbReference>
<comment type="similarity">
    <text evidence="1">Belongs to the FAD-binding monooxygenase family.</text>
</comment>
<protein>
    <submittedName>
        <fullName evidence="6">Steroid monooxygenase</fullName>
    </submittedName>
</protein>
<accession>A0AAD1HHL5</accession>
<reference evidence="6 7" key="1">
    <citation type="journal article" date="2019" name="Emerg. Microbes Infect.">
        <title>Comprehensive subspecies identification of 175 nontuberculous mycobacteria species based on 7547 genomic profiles.</title>
        <authorList>
            <person name="Matsumoto Y."/>
            <person name="Kinjo T."/>
            <person name="Motooka D."/>
            <person name="Nabeya D."/>
            <person name="Jung N."/>
            <person name="Uechi K."/>
            <person name="Horii T."/>
            <person name="Iida T."/>
            <person name="Fujita J."/>
            <person name="Nakamura S."/>
        </authorList>
    </citation>
    <scope>NUCLEOTIDE SEQUENCE [LARGE SCALE GENOMIC DNA]</scope>
    <source>
        <strain evidence="6 7">JCM 6375</strain>
    </source>
</reference>
<dbReference type="RefSeq" id="WP_083156444.1">
    <property type="nucleotide sequence ID" value="NZ_AP022560.1"/>
</dbReference>
<evidence type="ECO:0000256" key="4">
    <source>
        <dbReference type="ARBA" id="ARBA00022857"/>
    </source>
</evidence>
<dbReference type="Gene3D" id="3.50.50.60">
    <property type="entry name" value="FAD/NAD(P)-binding domain"/>
    <property type="match status" value="2"/>
</dbReference>
<dbReference type="AlphaFoldDB" id="A0AAD1HHL5"/>
<evidence type="ECO:0000313" key="7">
    <source>
        <dbReference type="Proteomes" id="UP000466681"/>
    </source>
</evidence>
<keyword evidence="6" id="KW-0503">Monooxygenase</keyword>
<evidence type="ECO:0000256" key="3">
    <source>
        <dbReference type="ARBA" id="ARBA00022827"/>
    </source>
</evidence>
<dbReference type="Pfam" id="PF00743">
    <property type="entry name" value="FMO-like"/>
    <property type="match status" value="1"/>
</dbReference>
<keyword evidence="7" id="KW-1185">Reference proteome</keyword>
<proteinExistence type="inferred from homology"/>
<evidence type="ECO:0000256" key="5">
    <source>
        <dbReference type="ARBA" id="ARBA00023002"/>
    </source>
</evidence>
<dbReference type="KEGG" id="mmor:MMOR_58910"/>
<dbReference type="EMBL" id="AP022560">
    <property type="protein sequence ID" value="BBX04955.1"/>
    <property type="molecule type" value="Genomic_DNA"/>
</dbReference>
<keyword evidence="2" id="KW-0285">Flavoprotein</keyword>
<keyword evidence="5" id="KW-0560">Oxidoreductase</keyword>
<dbReference type="GO" id="GO:0004499">
    <property type="term" value="F:N,N-dimethylaniline monooxygenase activity"/>
    <property type="evidence" value="ECO:0007669"/>
    <property type="project" value="InterPro"/>
</dbReference>
<dbReference type="InterPro" id="IPR050775">
    <property type="entry name" value="FAD-binding_Monooxygenases"/>
</dbReference>
<dbReference type="SUPFAM" id="SSF51905">
    <property type="entry name" value="FAD/NAD(P)-binding domain"/>
    <property type="match status" value="2"/>
</dbReference>
<evidence type="ECO:0000256" key="1">
    <source>
        <dbReference type="ARBA" id="ARBA00010139"/>
    </source>
</evidence>
<dbReference type="PANTHER" id="PTHR43098">
    <property type="entry name" value="L-ORNITHINE N(5)-MONOOXYGENASE-RELATED"/>
    <property type="match status" value="1"/>
</dbReference>
<name>A0AAD1HHL5_9MYCO</name>
<gene>
    <name evidence="6" type="ORF">MMOR_58910</name>
</gene>